<sequence length="245" mass="26924">MKMLWPSLRSSFINFGINPSFPWQQTGSCSRHISTSLALLLAPIKKPHHSFGNKNVEIGTEYENSVVKSLRVISIDTRTCGGPGDNGVDFRGMWSLPDKTTRLHIVGQCKAKKNSVQSGSVRDLESVVLNEQPSTIGVLVTTCGYSSPAISRFYTSLMPLILVTIPQADTAVNIKPISEYLPIKEFIWNRKASTLLNNKLTVTKTYSVNTSSQATEDGLNIGFRENGTKSNLTFLFNGLPLVSLN</sequence>
<proteinExistence type="predicted"/>
<dbReference type="EMBL" id="QTSX02000112">
    <property type="protein sequence ID" value="KAJ9088517.1"/>
    <property type="molecule type" value="Genomic_DNA"/>
</dbReference>
<dbReference type="Proteomes" id="UP001165960">
    <property type="component" value="Unassembled WGS sequence"/>
</dbReference>
<name>A0ACC2UQ80_9FUNG</name>
<evidence type="ECO:0000313" key="2">
    <source>
        <dbReference type="Proteomes" id="UP001165960"/>
    </source>
</evidence>
<reference evidence="1" key="1">
    <citation type="submission" date="2022-04" db="EMBL/GenBank/DDBJ databases">
        <title>Genome of the entomopathogenic fungus Entomophthora muscae.</title>
        <authorList>
            <person name="Elya C."/>
            <person name="Lovett B.R."/>
            <person name="Lee E."/>
            <person name="Macias A.M."/>
            <person name="Hajek A.E."/>
            <person name="De Bivort B.L."/>
            <person name="Kasson M.T."/>
            <person name="De Fine Licht H.H."/>
            <person name="Stajich J.E."/>
        </authorList>
    </citation>
    <scope>NUCLEOTIDE SEQUENCE</scope>
    <source>
        <strain evidence="1">Berkeley</strain>
    </source>
</reference>
<evidence type="ECO:0000313" key="1">
    <source>
        <dbReference type="EMBL" id="KAJ9088517.1"/>
    </source>
</evidence>
<keyword evidence="2" id="KW-1185">Reference proteome</keyword>
<comment type="caution">
    <text evidence="1">The sequence shown here is derived from an EMBL/GenBank/DDBJ whole genome shotgun (WGS) entry which is preliminary data.</text>
</comment>
<gene>
    <name evidence="1" type="ORF">DSO57_1022390</name>
</gene>
<accession>A0ACC2UQ80</accession>
<organism evidence="1 2">
    <name type="scientific">Entomophthora muscae</name>
    <dbReference type="NCBI Taxonomy" id="34485"/>
    <lineage>
        <taxon>Eukaryota</taxon>
        <taxon>Fungi</taxon>
        <taxon>Fungi incertae sedis</taxon>
        <taxon>Zoopagomycota</taxon>
        <taxon>Entomophthoromycotina</taxon>
        <taxon>Entomophthoromycetes</taxon>
        <taxon>Entomophthorales</taxon>
        <taxon>Entomophthoraceae</taxon>
        <taxon>Entomophthora</taxon>
    </lineage>
</organism>
<protein>
    <submittedName>
        <fullName evidence="1">Uncharacterized protein</fullName>
    </submittedName>
</protein>